<dbReference type="GO" id="GO:0005737">
    <property type="term" value="C:cytoplasm"/>
    <property type="evidence" value="ECO:0007669"/>
    <property type="project" value="TreeGrafter"/>
</dbReference>
<dbReference type="EC" id="2.4.1.-" evidence="8"/>
<dbReference type="GO" id="GO:0016020">
    <property type="term" value="C:membrane"/>
    <property type="evidence" value="ECO:0007669"/>
    <property type="project" value="UniProtKB-SubCell"/>
</dbReference>
<evidence type="ECO:0000256" key="2">
    <source>
        <dbReference type="ARBA" id="ARBA00007647"/>
    </source>
</evidence>
<proteinExistence type="inferred from homology"/>
<evidence type="ECO:0000256" key="6">
    <source>
        <dbReference type="ARBA" id="ARBA00022989"/>
    </source>
</evidence>
<keyword evidence="9" id="KW-1185">Reference proteome</keyword>
<protein>
    <recommendedName>
        <fullName evidence="8">Glycosyltransferase family 92 protein</fullName>
        <ecNumber evidence="8">2.4.1.-</ecNumber>
    </recommendedName>
</protein>
<dbReference type="GO" id="GO:0016757">
    <property type="term" value="F:glycosyltransferase activity"/>
    <property type="evidence" value="ECO:0007669"/>
    <property type="project" value="UniProtKB-UniRule"/>
</dbReference>
<accession>A0A6J2T212</accession>
<evidence type="ECO:0000256" key="8">
    <source>
        <dbReference type="RuleBase" id="RU366017"/>
    </source>
</evidence>
<keyword evidence="7" id="KW-0472">Membrane</keyword>
<dbReference type="InterPro" id="IPR008166">
    <property type="entry name" value="Glyco_transf_92"/>
</dbReference>
<comment type="subcellular location">
    <subcellularLocation>
        <location evidence="1">Membrane</location>
        <topology evidence="1">Single-pass membrane protein</topology>
    </subcellularLocation>
</comment>
<keyword evidence="5" id="KW-0812">Transmembrane</keyword>
<evidence type="ECO:0000256" key="5">
    <source>
        <dbReference type="ARBA" id="ARBA00022692"/>
    </source>
</evidence>
<keyword evidence="3 8" id="KW-0328">Glycosyltransferase</keyword>
<evidence type="ECO:0000256" key="4">
    <source>
        <dbReference type="ARBA" id="ARBA00022679"/>
    </source>
</evidence>
<dbReference type="OrthoDB" id="6433308at2759"/>
<reference evidence="10" key="1">
    <citation type="submission" date="2025-08" db="UniProtKB">
        <authorList>
            <consortium name="RefSeq"/>
        </authorList>
    </citation>
    <scope>IDENTIFICATION</scope>
    <source>
        <strain evidence="10">11010-0011.00</strain>
        <tissue evidence="10">Whole body</tissue>
    </source>
</reference>
<dbReference type="Pfam" id="PF01697">
    <property type="entry name" value="Glyco_transf_92"/>
    <property type="match status" value="1"/>
</dbReference>
<evidence type="ECO:0000313" key="9">
    <source>
        <dbReference type="Proteomes" id="UP000504634"/>
    </source>
</evidence>
<gene>
    <name evidence="10" type="primary">LOC115619998</name>
</gene>
<evidence type="ECO:0000313" key="10">
    <source>
        <dbReference type="RefSeq" id="XP_030368947.1"/>
    </source>
</evidence>
<keyword evidence="4 8" id="KW-0808">Transferase</keyword>
<dbReference type="Proteomes" id="UP000504634">
    <property type="component" value="Unplaced"/>
</dbReference>
<dbReference type="AlphaFoldDB" id="A0A6J2T212"/>
<dbReference type="PANTHER" id="PTHR21461:SF87">
    <property type="entry name" value="GH12965P"/>
    <property type="match status" value="1"/>
</dbReference>
<evidence type="ECO:0000256" key="1">
    <source>
        <dbReference type="ARBA" id="ARBA00004167"/>
    </source>
</evidence>
<evidence type="ECO:0000256" key="7">
    <source>
        <dbReference type="ARBA" id="ARBA00023136"/>
    </source>
</evidence>
<dbReference type="GeneID" id="115619998"/>
<comment type="similarity">
    <text evidence="2 8">Belongs to the glycosyltransferase 92 family.</text>
</comment>
<name>A0A6J2T212_DROLE</name>
<organism evidence="9 10">
    <name type="scientific">Drosophila lebanonensis</name>
    <name type="common">Fruit fly</name>
    <name type="synonym">Scaptodrosophila lebanonensis</name>
    <dbReference type="NCBI Taxonomy" id="7225"/>
    <lineage>
        <taxon>Eukaryota</taxon>
        <taxon>Metazoa</taxon>
        <taxon>Ecdysozoa</taxon>
        <taxon>Arthropoda</taxon>
        <taxon>Hexapoda</taxon>
        <taxon>Insecta</taxon>
        <taxon>Pterygota</taxon>
        <taxon>Neoptera</taxon>
        <taxon>Endopterygota</taxon>
        <taxon>Diptera</taxon>
        <taxon>Brachycera</taxon>
        <taxon>Muscomorpha</taxon>
        <taxon>Ephydroidea</taxon>
        <taxon>Drosophilidae</taxon>
        <taxon>Scaptodrosophila</taxon>
    </lineage>
</organism>
<dbReference type="RefSeq" id="XP_030368947.1">
    <property type="nucleotide sequence ID" value="XM_030513087.1"/>
</dbReference>
<sequence>MRKYQQLALLLISCFSIGVLLMYKSENNRLKYVLKYVNFFGRSDAAILRRLEKNATKEDLTLPALSKPLPVFQLIGESFHAYSAFWKRNELVARGEAHILVVGKKGAVVDFRCTLIYDGGARSVQGKFRFQRDANESIAEDKSTTFTNYNFYCLVNRDFGKPEYVSLMDTTASLKTQMKLRLRYLKPSNKNTESNLLARLPATICVDLVTYNMSSNNNNLLQFFLYHQALGVEHFLVYNYDQLPEKVISVLERTSMHLYALPFNFPFVQANGTVTRIRQLILTDCLLRNSNYAALTMLLTPNEFFYPSVRIVGDQSQLSFYRQLRHYTTEISRFQMATFSVCIDTNRKLLIDNTHYDPELKPPHKMFFYRLDQQSSQLLALTQAQSVELPLSSAFVHRYVHCQHVGEDGLHDWRNGVREDFMEHINALRNEVDVLI</sequence>
<evidence type="ECO:0000256" key="3">
    <source>
        <dbReference type="ARBA" id="ARBA00022676"/>
    </source>
</evidence>
<dbReference type="PANTHER" id="PTHR21461">
    <property type="entry name" value="GLYCOSYLTRANSFERASE FAMILY 92 PROTEIN"/>
    <property type="match status" value="1"/>
</dbReference>
<keyword evidence="6" id="KW-1133">Transmembrane helix</keyword>